<keyword evidence="5" id="KW-1185">Reference proteome</keyword>
<dbReference type="Gene3D" id="3.30.420.10">
    <property type="entry name" value="Ribonuclease H-like superfamily/Ribonuclease H"/>
    <property type="match status" value="1"/>
</dbReference>
<dbReference type="PRINTS" id="PR00868">
    <property type="entry name" value="DNAPOLI"/>
</dbReference>
<dbReference type="InterPro" id="IPR002298">
    <property type="entry name" value="DNA_polymerase_A"/>
</dbReference>
<dbReference type="GO" id="GO:0039693">
    <property type="term" value="P:viral DNA genome replication"/>
    <property type="evidence" value="ECO:0007669"/>
    <property type="project" value="UniProtKB-KW"/>
</dbReference>
<dbReference type="GO" id="GO:0006261">
    <property type="term" value="P:DNA-templated DNA replication"/>
    <property type="evidence" value="ECO:0007669"/>
    <property type="project" value="InterPro"/>
</dbReference>
<dbReference type="InterPro" id="IPR001098">
    <property type="entry name" value="DNA-dir_DNA_pol_A_palm_dom"/>
</dbReference>
<feature type="domain" description="DNA-directed DNA polymerase family A palm" evidence="3">
    <location>
        <begin position="373"/>
        <end position="571"/>
    </location>
</feature>
<organism evidence="4 5">
    <name type="scientific">Vibrio phage VpV262</name>
    <dbReference type="NCBI Taxonomy" id="2907796"/>
    <lineage>
        <taxon>Viruses</taxon>
        <taxon>Duplodnaviria</taxon>
        <taxon>Heunggongvirae</taxon>
        <taxon>Uroviricota</taxon>
        <taxon>Caudoviricetes</taxon>
        <taxon>Zobellviridae</taxon>
        <taxon>Vipivirus</taxon>
        <taxon>Vipivirus canadense</taxon>
    </lineage>
</organism>
<keyword evidence="1" id="KW-0235">DNA replication</keyword>
<dbReference type="SMART" id="SM00482">
    <property type="entry name" value="POLAc"/>
    <property type="match status" value="1"/>
</dbReference>
<dbReference type="Pfam" id="PF01612">
    <property type="entry name" value="DNA_pol_A_exo1"/>
    <property type="match status" value="1"/>
</dbReference>
<dbReference type="PANTHER" id="PTHR10133">
    <property type="entry name" value="DNA POLYMERASE I"/>
    <property type="match status" value="1"/>
</dbReference>
<dbReference type="EMBL" id="AY095314">
    <property type="protein sequence ID" value="AAM28367.1"/>
    <property type="molecule type" value="Genomic_DNA"/>
</dbReference>
<dbReference type="InterPro" id="IPR043502">
    <property type="entry name" value="DNA/RNA_pol_sf"/>
</dbReference>
<dbReference type="Pfam" id="PF00476">
    <property type="entry name" value="DNA_pol_A"/>
    <property type="match status" value="1"/>
</dbReference>
<name>Q8LTT6_9CAUD</name>
<accession>Q8LTT6</accession>
<dbReference type="GO" id="GO:0003677">
    <property type="term" value="F:DNA binding"/>
    <property type="evidence" value="ECO:0007669"/>
    <property type="project" value="InterPro"/>
</dbReference>
<evidence type="ECO:0000256" key="1">
    <source>
        <dbReference type="ARBA" id="ARBA00022705"/>
    </source>
</evidence>
<evidence type="ECO:0000256" key="2">
    <source>
        <dbReference type="ARBA" id="ARBA00023109"/>
    </source>
</evidence>
<dbReference type="RefSeq" id="NP_640280.1">
    <property type="nucleotide sequence ID" value="NC_003907.2"/>
</dbReference>
<dbReference type="InterPro" id="IPR036397">
    <property type="entry name" value="RNaseH_sf"/>
</dbReference>
<proteinExistence type="predicted"/>
<evidence type="ECO:0000313" key="5">
    <source>
        <dbReference type="Proteomes" id="UP000001794"/>
    </source>
</evidence>
<dbReference type="GO" id="GO:0003887">
    <property type="term" value="F:DNA-directed DNA polymerase activity"/>
    <property type="evidence" value="ECO:0007669"/>
    <property type="project" value="InterPro"/>
</dbReference>
<dbReference type="Gene3D" id="3.30.70.370">
    <property type="match status" value="1"/>
</dbReference>
<dbReference type="GeneID" id="956092"/>
<dbReference type="InterPro" id="IPR012337">
    <property type="entry name" value="RNaseH-like_sf"/>
</dbReference>
<evidence type="ECO:0000259" key="3">
    <source>
        <dbReference type="SMART" id="SM00482"/>
    </source>
</evidence>
<dbReference type="KEGG" id="vg:956092"/>
<dbReference type="SUPFAM" id="SSF56672">
    <property type="entry name" value="DNA/RNA polymerases"/>
    <property type="match status" value="1"/>
</dbReference>
<sequence length="661" mass="76124">MSELKDYSEYLPKFLLDLDPEIYLSMNFLVLDLETDTDGDERSPDATWEQNDIVSASWVFGTGGRGTEKFVYGGIHDMDELIQDMYEADFVVAHNAKFDIKWLIRAGLDPSRILVADTMLAEYVLTGNLKAGKKGALTLGALAKQYLGVTKDPLVDKLMRGGVSPRVIPKSLLERRNKSDIFQTRNLWLKLRDEMMERDVIHLFYNRCLLSPVLADIELNGVHLDKERVCEEHDIASRRMAEVEADLMDMIDGRNPRSVPQMQEFIYDVLKFKPLKKRGVEWRPTGEEVLQFEARTKKQQAFLDLKKEFAQLNADLSKNLDYFYGVVTEREDCLFYAQFNQAQTVTHRLSSSGIKTKFEMYPKAKSIQLQNSPRKYKRLYSARNPDWYVIEMDGAQIEFRVAGYIGQDTRICQDIVDGVDVHRFTASVLNHCDEEEVTKDQRTDAKPDTFKPLYGGQYGTDDQMAYYEAFRNKYQDITQAQQDWLMKVLRNKEITHPTGITFYYPNASMSSSGYCQDFPSVCNYPVQNLATAEIIPIALVAIWHVMKAMKLQSFLVNTVHDSVISESPRDELELMYEISKWAFLWWVYEFLDICYDLQFNVPLGVGYQAHTHWGGGKEIFFEPSQYDGEVVKIDKGEITVTAIPPTKMDGVDYSELYKGDK</sequence>
<protein>
    <submittedName>
        <fullName evidence="4">DNA polymerase</fullName>
    </submittedName>
</protein>
<evidence type="ECO:0000313" key="4">
    <source>
        <dbReference type="EMBL" id="AAM28367.1"/>
    </source>
</evidence>
<dbReference type="PANTHER" id="PTHR10133:SF27">
    <property type="entry name" value="DNA POLYMERASE NU"/>
    <property type="match status" value="1"/>
</dbReference>
<dbReference type="InterPro" id="IPR002562">
    <property type="entry name" value="3'-5'_exonuclease_dom"/>
</dbReference>
<dbReference type="SMR" id="Q8LTT6"/>
<dbReference type="Gene3D" id="1.10.150.20">
    <property type="entry name" value="5' to 3' exonuclease, C-terminal subdomain"/>
    <property type="match status" value="1"/>
</dbReference>
<reference evidence="4 5" key="1">
    <citation type="journal article" date="2003" name="Virology">
        <title>The complete sequence of marine bacteriophage VpV262 infecting vibrio parahaemolyticus indicates that an ancestral component of a T7 viral supergroup is widespread in the marine environment.</title>
        <authorList>
            <person name="Hardies S.C."/>
            <person name="Comeau A.M."/>
            <person name="Serwer P."/>
            <person name="Suttle C.A."/>
        </authorList>
    </citation>
    <scope>NUCLEOTIDE SEQUENCE</scope>
</reference>
<dbReference type="SUPFAM" id="SSF53098">
    <property type="entry name" value="Ribonuclease H-like"/>
    <property type="match status" value="1"/>
</dbReference>
<dbReference type="GO" id="GO:0006302">
    <property type="term" value="P:double-strand break repair"/>
    <property type="evidence" value="ECO:0007669"/>
    <property type="project" value="TreeGrafter"/>
</dbReference>
<dbReference type="GO" id="GO:0008408">
    <property type="term" value="F:3'-5' exonuclease activity"/>
    <property type="evidence" value="ECO:0007669"/>
    <property type="project" value="InterPro"/>
</dbReference>
<dbReference type="OrthoDB" id="308at10239"/>
<dbReference type="Proteomes" id="UP000001794">
    <property type="component" value="Segment"/>
</dbReference>
<dbReference type="Gene3D" id="1.20.1060.10">
    <property type="entry name" value="Taq DNA Polymerase, Chain T, domain 4"/>
    <property type="match status" value="1"/>
</dbReference>
<keyword evidence="2" id="KW-1194">Viral DNA replication</keyword>